<sequence length="145" mass="16216">MAAIRKSRRLSARWSKVREQAFLEHLALSSNVAASERVAKLTPGTAYRQRRASPDFARAWDVALREGYGRLEEAMLDRAINGIPVTITMKDGTKKDTVEFPERTQMLLYNAHRATVLGPAANGESARERLARRIAEVSRKLGHDG</sequence>
<evidence type="ECO:0000313" key="2">
    <source>
        <dbReference type="Proteomes" id="UP001210865"/>
    </source>
</evidence>
<keyword evidence="2" id="KW-1185">Reference proteome</keyword>
<gene>
    <name evidence="1" type="ORF">PBT88_18340</name>
</gene>
<reference evidence="1 2" key="1">
    <citation type="submission" date="2022-12" db="EMBL/GenBank/DDBJ databases">
        <title>Sphingomonas abieness sp. nov., an endophytic bacterium isolated from Abies koreana.</title>
        <authorList>
            <person name="Jiang L."/>
            <person name="Lee J."/>
        </authorList>
    </citation>
    <scope>NUCLEOTIDE SEQUENCE [LARGE SCALE GENOMIC DNA]</scope>
    <source>
        <strain evidence="2">PAMB 00755</strain>
    </source>
</reference>
<evidence type="ECO:0008006" key="3">
    <source>
        <dbReference type="Google" id="ProtNLM"/>
    </source>
</evidence>
<accession>A0ABY7NKN0</accession>
<organism evidence="1 2">
    <name type="scientific">Sphingomonas abietis</name>
    <dbReference type="NCBI Taxonomy" id="3012344"/>
    <lineage>
        <taxon>Bacteria</taxon>
        <taxon>Pseudomonadati</taxon>
        <taxon>Pseudomonadota</taxon>
        <taxon>Alphaproteobacteria</taxon>
        <taxon>Sphingomonadales</taxon>
        <taxon>Sphingomonadaceae</taxon>
        <taxon>Sphingomonas</taxon>
    </lineage>
</organism>
<name>A0ABY7NKN0_9SPHN</name>
<protein>
    <recommendedName>
        <fullName evidence="3">Terminase</fullName>
    </recommendedName>
</protein>
<dbReference type="RefSeq" id="WP_270076737.1">
    <property type="nucleotide sequence ID" value="NZ_CP115174.1"/>
</dbReference>
<dbReference type="Proteomes" id="UP001210865">
    <property type="component" value="Chromosome"/>
</dbReference>
<proteinExistence type="predicted"/>
<evidence type="ECO:0000313" key="1">
    <source>
        <dbReference type="EMBL" id="WBO22089.1"/>
    </source>
</evidence>
<dbReference type="EMBL" id="CP115174">
    <property type="protein sequence ID" value="WBO22089.1"/>
    <property type="molecule type" value="Genomic_DNA"/>
</dbReference>